<sequence length="326" mass="37457">MAKSKVSDIKRQTTIPKLELNAITIGARLCLNVLLSLKSSIHIDNVFIFTDSEIALNWIAAPLHRNNSLGVFITNRIKEVHKIVKNFEASIVSVQFGYINTTRNPADCGTRGLARDDLEAHIWWTGYNLEQIKNTEIIRNLFSIPEEEDIKDAQYVLIRNHQAVHINHQCRKELTKNLNLKEDEENVPRAYGRLNKSDLDAAAKNPILIVPNTELCRLLIIEAHGLYHNGTAHTMSQIRQMYWIPKLREQVKKHVRSCIPCQKMNNLAYKYPEMTDLPKVRVTKAQPFQHIGLDYFGPLTVFREDMVKTTAYGCIFTCTVTRMIHL</sequence>
<dbReference type="Proteomes" id="UP000054047">
    <property type="component" value="Unassembled WGS sequence"/>
</dbReference>
<dbReference type="Pfam" id="PF17921">
    <property type="entry name" value="Integrase_H2C2"/>
    <property type="match status" value="1"/>
</dbReference>
<accession>A0A0C2CP23</accession>
<evidence type="ECO:0000313" key="3">
    <source>
        <dbReference type="Proteomes" id="UP000054047"/>
    </source>
</evidence>
<gene>
    <name evidence="2" type="ORF">ANCDUO_11336</name>
</gene>
<dbReference type="OrthoDB" id="5877161at2759"/>
<dbReference type="InterPro" id="IPR041588">
    <property type="entry name" value="Integrase_H2C2"/>
</dbReference>
<evidence type="ECO:0000313" key="2">
    <source>
        <dbReference type="EMBL" id="KIH58458.1"/>
    </source>
</evidence>
<reference evidence="2 3" key="1">
    <citation type="submission" date="2013-12" db="EMBL/GenBank/DDBJ databases">
        <title>Draft genome of the parsitic nematode Ancylostoma duodenale.</title>
        <authorList>
            <person name="Mitreva M."/>
        </authorList>
    </citation>
    <scope>NUCLEOTIDE SEQUENCE [LARGE SCALE GENOMIC DNA]</scope>
    <source>
        <strain evidence="2 3">Zhejiang</strain>
    </source>
</reference>
<evidence type="ECO:0000259" key="1">
    <source>
        <dbReference type="Pfam" id="PF17921"/>
    </source>
</evidence>
<dbReference type="InterPro" id="IPR008042">
    <property type="entry name" value="Retrotrans_Pao"/>
</dbReference>
<dbReference type="EMBL" id="KN733097">
    <property type="protein sequence ID" value="KIH58458.1"/>
    <property type="molecule type" value="Genomic_DNA"/>
</dbReference>
<name>A0A0C2CP23_9BILA</name>
<feature type="domain" description="Integrase zinc-binding" evidence="1">
    <location>
        <begin position="212"/>
        <end position="266"/>
    </location>
</feature>
<keyword evidence="3" id="KW-1185">Reference proteome</keyword>
<protein>
    <recommendedName>
        <fullName evidence="1">Integrase zinc-binding domain-containing protein</fullName>
    </recommendedName>
</protein>
<proteinExistence type="predicted"/>
<dbReference type="Pfam" id="PF05380">
    <property type="entry name" value="Peptidase_A17"/>
    <property type="match status" value="1"/>
</dbReference>
<dbReference type="Gene3D" id="1.10.340.70">
    <property type="match status" value="1"/>
</dbReference>
<dbReference type="PANTHER" id="PTHR47331">
    <property type="entry name" value="PHD-TYPE DOMAIN-CONTAINING PROTEIN"/>
    <property type="match status" value="1"/>
</dbReference>
<organism evidence="2 3">
    <name type="scientific">Ancylostoma duodenale</name>
    <dbReference type="NCBI Taxonomy" id="51022"/>
    <lineage>
        <taxon>Eukaryota</taxon>
        <taxon>Metazoa</taxon>
        <taxon>Ecdysozoa</taxon>
        <taxon>Nematoda</taxon>
        <taxon>Chromadorea</taxon>
        <taxon>Rhabditida</taxon>
        <taxon>Rhabditina</taxon>
        <taxon>Rhabditomorpha</taxon>
        <taxon>Strongyloidea</taxon>
        <taxon>Ancylostomatidae</taxon>
        <taxon>Ancylostomatinae</taxon>
        <taxon>Ancylostoma</taxon>
    </lineage>
</organism>
<dbReference type="AlphaFoldDB" id="A0A0C2CP23"/>